<accession>A0ABS3LV16</accession>
<dbReference type="RefSeq" id="WP_207881084.1">
    <property type="nucleotide sequence ID" value="NZ_JAFVMF010000007.1"/>
</dbReference>
<evidence type="ECO:0000313" key="2">
    <source>
        <dbReference type="Proteomes" id="UP000664771"/>
    </source>
</evidence>
<evidence type="ECO:0000313" key="1">
    <source>
        <dbReference type="EMBL" id="MBO1359751.1"/>
    </source>
</evidence>
<gene>
    <name evidence="1" type="ORF">J2D73_08080</name>
</gene>
<keyword evidence="2" id="KW-1185">Reference proteome</keyword>
<proteinExistence type="predicted"/>
<dbReference type="EMBL" id="JAFVMF010000007">
    <property type="protein sequence ID" value="MBO1359751.1"/>
    <property type="molecule type" value="Genomic_DNA"/>
</dbReference>
<comment type="caution">
    <text evidence="1">The sequence shown here is derived from an EMBL/GenBank/DDBJ whole genome shotgun (WGS) entry which is preliminary data.</text>
</comment>
<sequence length="168" mass="18999">MLDVHAPLCAVKKRLKEKNISDEVSVIEDFGGRVCAGSVRKHFDEIENIEYNTKSVAFEPIQSGNLNFAIMYKVKKSQNKTVSTIMVSLNRGFGKIKLEELCAFFHLDNGVFHPNFLSRFAESIYEIDGENMTFTIFFDRENFSVSNMFILQKLLPSVAGTGDRSVSI</sequence>
<name>A0ABS3LV16_9PROT</name>
<reference evidence="1 2" key="1">
    <citation type="submission" date="2021-03" db="EMBL/GenBank/DDBJ databases">
        <title>The complete genome sequence of Acetobacter sacchari TBRC 11175.</title>
        <authorList>
            <person name="Charoenyingcharoen P."/>
            <person name="Yukphan P."/>
        </authorList>
    </citation>
    <scope>NUCLEOTIDE SEQUENCE [LARGE SCALE GENOMIC DNA]</scope>
    <source>
        <strain evidence="1 2">TBRC 11175</strain>
    </source>
</reference>
<organism evidence="1 2">
    <name type="scientific">Acetobacter sacchari</name>
    <dbReference type="NCBI Taxonomy" id="2661687"/>
    <lineage>
        <taxon>Bacteria</taxon>
        <taxon>Pseudomonadati</taxon>
        <taxon>Pseudomonadota</taxon>
        <taxon>Alphaproteobacteria</taxon>
        <taxon>Acetobacterales</taxon>
        <taxon>Acetobacteraceae</taxon>
        <taxon>Acetobacter</taxon>
    </lineage>
</organism>
<dbReference type="Proteomes" id="UP000664771">
    <property type="component" value="Unassembled WGS sequence"/>
</dbReference>
<protein>
    <submittedName>
        <fullName evidence="1">Uncharacterized protein</fullName>
    </submittedName>
</protein>